<gene>
    <name evidence="1" type="ORF">JFL43_14915</name>
</gene>
<keyword evidence="2" id="KW-1185">Reference proteome</keyword>
<protein>
    <submittedName>
        <fullName evidence="1">Uncharacterized protein</fullName>
    </submittedName>
</protein>
<accession>A0ABS1H9P4</accession>
<sequence>MKQAYLSNGFLFSLGNLFVDGVIKQNDIIATTEQEVAEAFEMHYSP</sequence>
<reference evidence="1 2" key="1">
    <citation type="submission" date="2020-12" db="EMBL/GenBank/DDBJ databases">
        <title>YIM B01967 draft genome.</title>
        <authorList>
            <person name="Yan X."/>
        </authorList>
    </citation>
    <scope>NUCLEOTIDE SEQUENCE [LARGE SCALE GENOMIC DNA]</scope>
    <source>
        <strain evidence="1 2">YIM B01967</strain>
    </source>
</reference>
<organism evidence="1 2">
    <name type="scientific">Viridibacillus soli</name>
    <dbReference type="NCBI Taxonomy" id="2798301"/>
    <lineage>
        <taxon>Bacteria</taxon>
        <taxon>Bacillati</taxon>
        <taxon>Bacillota</taxon>
        <taxon>Bacilli</taxon>
        <taxon>Bacillales</taxon>
        <taxon>Caryophanaceae</taxon>
        <taxon>Viridibacillus</taxon>
    </lineage>
</organism>
<evidence type="ECO:0000313" key="2">
    <source>
        <dbReference type="Proteomes" id="UP000618943"/>
    </source>
</evidence>
<evidence type="ECO:0000313" key="1">
    <source>
        <dbReference type="EMBL" id="MBK3496126.1"/>
    </source>
</evidence>
<dbReference type="RefSeq" id="WP_200749655.1">
    <property type="nucleotide sequence ID" value="NZ_JAEOAH010000024.1"/>
</dbReference>
<comment type="caution">
    <text evidence="1">The sequence shown here is derived from an EMBL/GenBank/DDBJ whole genome shotgun (WGS) entry which is preliminary data.</text>
</comment>
<name>A0ABS1H9P4_9BACL</name>
<dbReference type="Proteomes" id="UP000618943">
    <property type="component" value="Unassembled WGS sequence"/>
</dbReference>
<proteinExistence type="predicted"/>
<dbReference type="EMBL" id="JAEOAH010000024">
    <property type="protein sequence ID" value="MBK3496126.1"/>
    <property type="molecule type" value="Genomic_DNA"/>
</dbReference>